<dbReference type="InterPro" id="IPR000683">
    <property type="entry name" value="Gfo/Idh/MocA-like_OxRdtase_N"/>
</dbReference>
<dbReference type="Pfam" id="PF01408">
    <property type="entry name" value="GFO_IDH_MocA"/>
    <property type="match status" value="1"/>
</dbReference>
<proteinExistence type="inferred from homology"/>
<dbReference type="InterPro" id="IPR036291">
    <property type="entry name" value="NAD(P)-bd_dom_sf"/>
</dbReference>
<dbReference type="SUPFAM" id="SSF55347">
    <property type="entry name" value="Glyceraldehyde-3-phosphate dehydrogenase-like, C-terminal domain"/>
    <property type="match status" value="1"/>
</dbReference>
<keyword evidence="2" id="KW-0560">Oxidoreductase</keyword>
<dbReference type="RefSeq" id="WP_168540529.1">
    <property type="nucleotide sequence ID" value="NZ_JAAWWP010000010.1"/>
</dbReference>
<reference evidence="5 6" key="1">
    <citation type="submission" date="2020-04" db="EMBL/GenBank/DDBJ databases">
        <title>Phylogenetic Diversity and Antibacterial Activity against Ralstonia solanacearum of Endophytic Actinomycete Isolated from Moss.</title>
        <authorList>
            <person name="Zhuang X."/>
        </authorList>
    </citation>
    <scope>NUCLEOTIDE SEQUENCE [LARGE SCALE GENOMIC DNA]</scope>
    <source>
        <strain evidence="5 6">LD120</strain>
    </source>
</reference>
<keyword evidence="6" id="KW-1185">Reference proteome</keyword>
<sequence length="337" mass="35793">MERVRWGVLATGGIAAHFTSGLLDSPGAEVVAVGSRSEESARAFADRFGIERAYGDWASLAADAEVDVVYVATPHSAHRAAAGLCLEAGRAVLCEKAFTLNSREAEELIALARSGGRFLMEGMWMYCNPLIRRMRELIADGAIGEVRTVQADFGLAGPFPASHRLRDPAQGGGALLDLGVYPVSFAHLVLGEPEQVTASAVLSPEGVDLRTAMLLSWAGGAQALLHCAVDSGTGVTASVTGSAGRIDLPAGFFHPERFVLHRPGREPEEVTSPEASALPRDSMRHEAEEVMRCLRAGELQSPLVPWEGTLAVMRTLDAVRERTGVRYPADLSPAPAS</sequence>
<dbReference type="InterPro" id="IPR050984">
    <property type="entry name" value="Gfo/Idh/MocA_domain"/>
</dbReference>
<gene>
    <name evidence="5" type="ORF">HFV08_17370</name>
</gene>
<evidence type="ECO:0000313" key="6">
    <source>
        <dbReference type="Proteomes" id="UP000772196"/>
    </source>
</evidence>
<evidence type="ECO:0000259" key="3">
    <source>
        <dbReference type="Pfam" id="PF01408"/>
    </source>
</evidence>
<dbReference type="Proteomes" id="UP000772196">
    <property type="component" value="Unassembled WGS sequence"/>
</dbReference>
<organism evidence="5 6">
    <name type="scientific">Streptomyces physcomitrii</name>
    <dbReference type="NCBI Taxonomy" id="2724184"/>
    <lineage>
        <taxon>Bacteria</taxon>
        <taxon>Bacillati</taxon>
        <taxon>Actinomycetota</taxon>
        <taxon>Actinomycetes</taxon>
        <taxon>Kitasatosporales</taxon>
        <taxon>Streptomycetaceae</taxon>
        <taxon>Streptomyces</taxon>
    </lineage>
</organism>
<dbReference type="EMBL" id="JAAWWP010000010">
    <property type="protein sequence ID" value="NKI42975.1"/>
    <property type="molecule type" value="Genomic_DNA"/>
</dbReference>
<feature type="domain" description="Gfo/Idh/MocA-like oxidoreductase N-terminal" evidence="3">
    <location>
        <begin position="5"/>
        <end position="122"/>
    </location>
</feature>
<dbReference type="PANTHER" id="PTHR22604:SF105">
    <property type="entry name" value="TRANS-1,2-DIHYDROBENZENE-1,2-DIOL DEHYDROGENASE"/>
    <property type="match status" value="1"/>
</dbReference>
<dbReference type="Gene3D" id="3.40.50.720">
    <property type="entry name" value="NAD(P)-binding Rossmann-like Domain"/>
    <property type="match status" value="1"/>
</dbReference>
<evidence type="ECO:0000313" key="5">
    <source>
        <dbReference type="EMBL" id="NKI42975.1"/>
    </source>
</evidence>
<protein>
    <submittedName>
        <fullName evidence="5">Gfo/Idh/MocA family oxidoreductase</fullName>
    </submittedName>
</protein>
<evidence type="ECO:0000259" key="4">
    <source>
        <dbReference type="Pfam" id="PF22725"/>
    </source>
</evidence>
<dbReference type="PANTHER" id="PTHR22604">
    <property type="entry name" value="OXIDOREDUCTASES"/>
    <property type="match status" value="1"/>
</dbReference>
<dbReference type="SUPFAM" id="SSF51735">
    <property type="entry name" value="NAD(P)-binding Rossmann-fold domains"/>
    <property type="match status" value="1"/>
</dbReference>
<feature type="domain" description="GFO/IDH/MocA-like oxidoreductase" evidence="4">
    <location>
        <begin position="131"/>
        <end position="246"/>
    </location>
</feature>
<dbReference type="InterPro" id="IPR055170">
    <property type="entry name" value="GFO_IDH_MocA-like_dom"/>
</dbReference>
<evidence type="ECO:0000256" key="1">
    <source>
        <dbReference type="ARBA" id="ARBA00010928"/>
    </source>
</evidence>
<comment type="caution">
    <text evidence="5">The sequence shown here is derived from an EMBL/GenBank/DDBJ whole genome shotgun (WGS) entry which is preliminary data.</text>
</comment>
<dbReference type="Gene3D" id="3.30.360.10">
    <property type="entry name" value="Dihydrodipicolinate Reductase, domain 2"/>
    <property type="match status" value="1"/>
</dbReference>
<comment type="similarity">
    <text evidence="1">Belongs to the Gfo/Idh/MocA family.</text>
</comment>
<dbReference type="Pfam" id="PF22725">
    <property type="entry name" value="GFO_IDH_MocA_C3"/>
    <property type="match status" value="1"/>
</dbReference>
<evidence type="ECO:0000256" key="2">
    <source>
        <dbReference type="ARBA" id="ARBA00023002"/>
    </source>
</evidence>
<accession>A0ABX1H6P6</accession>
<name>A0ABX1H6P6_9ACTN</name>